<dbReference type="EMBL" id="LWCA01000539">
    <property type="protein sequence ID" value="OAF67961.1"/>
    <property type="molecule type" value="Genomic_DNA"/>
</dbReference>
<dbReference type="AlphaFoldDB" id="A0A177B2X7"/>
<accession>A0A177B2X7</accession>
<name>A0A177B2X7_9BILA</name>
<keyword evidence="3" id="KW-1185">Reference proteome</keyword>
<comment type="caution">
    <text evidence="2">The sequence shown here is derived from an EMBL/GenBank/DDBJ whole genome shotgun (WGS) entry which is preliminary data.</text>
</comment>
<evidence type="ECO:0000313" key="2">
    <source>
        <dbReference type="EMBL" id="OAF67961.1"/>
    </source>
</evidence>
<sequence>MRNSDKSKMDVDSYMMDILDDMLKNKKTKDFTLPNTHLNKIIAKSTSNDFKNDDFEAFIADPNDGFDDFVSPMSLNSSKLNNHEKKSVLNIMDFQNFFVSKTEMKDKIKPSVYKPPKVSMNVLTPQNSRIDSYESTRPESFHQIDDEELNIDALTIIPNNFKKLNKTDSQEKKSKTHFKSKSIYSNVNIYSINPPDFKSNRLSSSGSINSYNLDIDNAFRSNKLDNSSSEVVNEKTSIIINDAFFNPSSKHELNDGGSLARLDHRSMTKLEIVLPKLSPTFENRKSEINKIRDASLNNSNDTDFNDFKSSSKKSNGSESQLENNKLNRSGKIEISKENGGINEDLNSFDDYFEEISEHSNTNNYTNIPGI</sequence>
<evidence type="ECO:0000313" key="3">
    <source>
        <dbReference type="Proteomes" id="UP000078046"/>
    </source>
</evidence>
<feature type="compositionally biased region" description="Polar residues" evidence="1">
    <location>
        <begin position="316"/>
        <end position="327"/>
    </location>
</feature>
<feature type="region of interest" description="Disordered" evidence="1">
    <location>
        <begin position="293"/>
        <end position="345"/>
    </location>
</feature>
<reference evidence="2 3" key="1">
    <citation type="submission" date="2016-04" db="EMBL/GenBank/DDBJ databases">
        <title>The genome of Intoshia linei affirms orthonectids as highly simplified spiralians.</title>
        <authorList>
            <person name="Mikhailov K.V."/>
            <person name="Slusarev G.S."/>
            <person name="Nikitin M.A."/>
            <person name="Logacheva M.D."/>
            <person name="Penin A."/>
            <person name="Aleoshin V."/>
            <person name="Panchin Y.V."/>
        </authorList>
    </citation>
    <scope>NUCLEOTIDE SEQUENCE [LARGE SCALE GENOMIC DNA]</scope>
    <source>
        <strain evidence="2">Intl2013</strain>
        <tissue evidence="2">Whole animal</tissue>
    </source>
</reference>
<proteinExistence type="predicted"/>
<gene>
    <name evidence="2" type="ORF">A3Q56_04314</name>
</gene>
<dbReference type="Proteomes" id="UP000078046">
    <property type="component" value="Unassembled WGS sequence"/>
</dbReference>
<evidence type="ECO:0000256" key="1">
    <source>
        <dbReference type="SAM" id="MobiDB-lite"/>
    </source>
</evidence>
<protein>
    <submittedName>
        <fullName evidence="2">Uncharacterized protein</fullName>
    </submittedName>
</protein>
<organism evidence="2 3">
    <name type="scientific">Intoshia linei</name>
    <dbReference type="NCBI Taxonomy" id="1819745"/>
    <lineage>
        <taxon>Eukaryota</taxon>
        <taxon>Metazoa</taxon>
        <taxon>Spiralia</taxon>
        <taxon>Lophotrochozoa</taxon>
        <taxon>Mesozoa</taxon>
        <taxon>Orthonectida</taxon>
        <taxon>Rhopaluridae</taxon>
        <taxon>Intoshia</taxon>
    </lineage>
</organism>